<dbReference type="PANTHER" id="PTHR35531">
    <property type="entry name" value="INNER MEMBRANE PROTEIN YBCI-RELATED"/>
    <property type="match status" value="1"/>
</dbReference>
<dbReference type="Pfam" id="PF04307">
    <property type="entry name" value="YdjM"/>
    <property type="match status" value="1"/>
</dbReference>
<dbReference type="InterPro" id="IPR007404">
    <property type="entry name" value="YdjM-like"/>
</dbReference>
<organism evidence="2 3">
    <name type="scientific">Lentibacillus salinarum</name>
    <dbReference type="NCBI Taxonomy" id="446820"/>
    <lineage>
        <taxon>Bacteria</taxon>
        <taxon>Bacillati</taxon>
        <taxon>Bacillota</taxon>
        <taxon>Bacilli</taxon>
        <taxon>Bacillales</taxon>
        <taxon>Bacillaceae</taxon>
        <taxon>Lentibacillus</taxon>
    </lineage>
</organism>
<evidence type="ECO:0000313" key="2">
    <source>
        <dbReference type="EMBL" id="MFD1361241.1"/>
    </source>
</evidence>
<feature type="transmembrane region" description="Helical" evidence="1">
    <location>
        <begin position="75"/>
        <end position="99"/>
    </location>
</feature>
<feature type="transmembrane region" description="Helical" evidence="1">
    <location>
        <begin position="144"/>
        <end position="163"/>
    </location>
</feature>
<dbReference type="PANTHER" id="PTHR35531:SF1">
    <property type="entry name" value="INNER MEMBRANE PROTEIN YBCI-RELATED"/>
    <property type="match status" value="1"/>
</dbReference>
<sequence length="208" mass="22131">MDGKIHAVIGAGTGVAVAQATGQDAVNTAVLLTAGIIASLAPDLDTAGKLANKISLSHKMIQGFVRTTGILTAGYAWFGLSGYAMYIGLALGAFLLLIAPKFSQKLMLFISGAAIITTGIALSEIWVWLTGLYVTVAALVSHRGYTHSLIGLAFFSLIAFYISERFSVNSLYWTLVLAYASHLLADMRFVPGNKRGIKLFLPFSQKAI</sequence>
<evidence type="ECO:0000313" key="3">
    <source>
        <dbReference type="Proteomes" id="UP001597178"/>
    </source>
</evidence>
<protein>
    <submittedName>
        <fullName evidence="2">Metal-dependent hydrolase</fullName>
    </submittedName>
</protein>
<gene>
    <name evidence="2" type="ORF">ACFQ4A_06100</name>
</gene>
<proteinExistence type="predicted"/>
<comment type="caution">
    <text evidence="2">The sequence shown here is derived from an EMBL/GenBank/DDBJ whole genome shotgun (WGS) entry which is preliminary data.</text>
</comment>
<keyword evidence="1" id="KW-1133">Transmembrane helix</keyword>
<name>A0ABW3ZSC3_9BACI</name>
<dbReference type="Proteomes" id="UP001597178">
    <property type="component" value="Unassembled WGS sequence"/>
</dbReference>
<feature type="transmembrane region" description="Helical" evidence="1">
    <location>
        <begin position="106"/>
        <end position="129"/>
    </location>
</feature>
<dbReference type="EMBL" id="JBHTNH010000008">
    <property type="protein sequence ID" value="MFD1361241.1"/>
    <property type="molecule type" value="Genomic_DNA"/>
</dbReference>
<reference evidence="3" key="1">
    <citation type="journal article" date="2019" name="Int. J. Syst. Evol. Microbiol.">
        <title>The Global Catalogue of Microorganisms (GCM) 10K type strain sequencing project: providing services to taxonomists for standard genome sequencing and annotation.</title>
        <authorList>
            <consortium name="The Broad Institute Genomics Platform"/>
            <consortium name="The Broad Institute Genome Sequencing Center for Infectious Disease"/>
            <person name="Wu L."/>
            <person name="Ma J."/>
        </authorList>
    </citation>
    <scope>NUCLEOTIDE SEQUENCE [LARGE SCALE GENOMIC DNA]</scope>
    <source>
        <strain evidence="3">CCUG 54822</strain>
    </source>
</reference>
<evidence type="ECO:0000256" key="1">
    <source>
        <dbReference type="SAM" id="Phobius"/>
    </source>
</evidence>
<dbReference type="GO" id="GO:0016787">
    <property type="term" value="F:hydrolase activity"/>
    <property type="evidence" value="ECO:0007669"/>
    <property type="project" value="UniProtKB-KW"/>
</dbReference>
<keyword evidence="1" id="KW-0812">Transmembrane</keyword>
<dbReference type="RefSeq" id="WP_382398626.1">
    <property type="nucleotide sequence ID" value="NZ_JBHTNH010000008.1"/>
</dbReference>
<keyword evidence="2" id="KW-0378">Hydrolase</keyword>
<keyword evidence="1" id="KW-0472">Membrane</keyword>
<accession>A0ABW3ZSC3</accession>
<keyword evidence="3" id="KW-1185">Reference proteome</keyword>